<accession>R9NZU3</accession>
<organism evidence="1 2">
    <name type="scientific">Pseudozyma hubeiensis (strain SY62)</name>
    <name type="common">Yeast</name>
    <dbReference type="NCBI Taxonomy" id="1305764"/>
    <lineage>
        <taxon>Eukaryota</taxon>
        <taxon>Fungi</taxon>
        <taxon>Dikarya</taxon>
        <taxon>Basidiomycota</taxon>
        <taxon>Ustilaginomycotina</taxon>
        <taxon>Ustilaginomycetes</taxon>
        <taxon>Ustilaginales</taxon>
        <taxon>Ustilaginaceae</taxon>
        <taxon>Pseudozyma</taxon>
    </lineage>
</organism>
<dbReference type="HOGENOM" id="CLU_2813492_0_0_1"/>
<evidence type="ECO:0000313" key="2">
    <source>
        <dbReference type="Proteomes" id="UP000014071"/>
    </source>
</evidence>
<evidence type="ECO:0000313" key="1">
    <source>
        <dbReference type="EMBL" id="GAC94418.1"/>
    </source>
</evidence>
<dbReference type="RefSeq" id="XP_012188005.1">
    <property type="nucleotide sequence ID" value="XM_012332615.1"/>
</dbReference>
<keyword evidence="2" id="KW-1185">Reference proteome</keyword>
<proteinExistence type="predicted"/>
<dbReference type="EMBL" id="DF238784">
    <property type="protein sequence ID" value="GAC94418.1"/>
    <property type="molecule type" value="Genomic_DNA"/>
</dbReference>
<dbReference type="Proteomes" id="UP000014071">
    <property type="component" value="Unassembled WGS sequence"/>
</dbReference>
<gene>
    <name evidence="1" type="ORF">PHSY_001989</name>
</gene>
<reference evidence="2" key="1">
    <citation type="journal article" date="2013" name="Genome Announc.">
        <title>Draft genome sequence of the basidiomycetous yeast-like fungus Pseudozyma hubeiensis SY62, which produces an abundant amount of the biosurfactant mannosylerythritol lipids.</title>
        <authorList>
            <person name="Konishi M."/>
            <person name="Hatada Y."/>
            <person name="Horiuchi J."/>
        </authorList>
    </citation>
    <scope>NUCLEOTIDE SEQUENCE [LARGE SCALE GENOMIC DNA]</scope>
    <source>
        <strain evidence="2">SY62</strain>
    </source>
</reference>
<protein>
    <submittedName>
        <fullName evidence="1">Uncharacterized protein</fullName>
    </submittedName>
</protein>
<sequence length="67" mass="7811">MKLTALSDELIAQLTLVRRLDGAMTRLRHARNRVQCHGNTKCEMLNARERKAKTDAYWCEMRNKSCC</sequence>
<dbReference type="AlphaFoldDB" id="R9NZU3"/>
<name>R9NZU3_PSEHS</name>
<dbReference type="GeneID" id="24107284"/>